<dbReference type="AlphaFoldDB" id="X0XW59"/>
<dbReference type="EMBL" id="BARS01047675">
    <property type="protein sequence ID" value="GAG28996.1"/>
    <property type="molecule type" value="Genomic_DNA"/>
</dbReference>
<proteinExistence type="predicted"/>
<evidence type="ECO:0000313" key="1">
    <source>
        <dbReference type="EMBL" id="GAG28996.1"/>
    </source>
</evidence>
<protein>
    <submittedName>
        <fullName evidence="1">Uncharacterized protein</fullName>
    </submittedName>
</protein>
<gene>
    <name evidence="1" type="ORF">S01H1_71582</name>
</gene>
<accession>X0XW59</accession>
<comment type="caution">
    <text evidence="1">The sequence shown here is derived from an EMBL/GenBank/DDBJ whole genome shotgun (WGS) entry which is preliminary data.</text>
</comment>
<name>X0XW59_9ZZZZ</name>
<organism evidence="1">
    <name type="scientific">marine sediment metagenome</name>
    <dbReference type="NCBI Taxonomy" id="412755"/>
    <lineage>
        <taxon>unclassified sequences</taxon>
        <taxon>metagenomes</taxon>
        <taxon>ecological metagenomes</taxon>
    </lineage>
</organism>
<reference evidence="1" key="1">
    <citation type="journal article" date="2014" name="Front. Microbiol.">
        <title>High frequency of phylogenetically diverse reductive dehalogenase-homologous genes in deep subseafloor sedimentary metagenomes.</title>
        <authorList>
            <person name="Kawai M."/>
            <person name="Futagami T."/>
            <person name="Toyoda A."/>
            <person name="Takaki Y."/>
            <person name="Nishi S."/>
            <person name="Hori S."/>
            <person name="Arai W."/>
            <person name="Tsubouchi T."/>
            <person name="Morono Y."/>
            <person name="Uchiyama I."/>
            <person name="Ito T."/>
            <person name="Fujiyama A."/>
            <person name="Inagaki F."/>
            <person name="Takami H."/>
        </authorList>
    </citation>
    <scope>NUCLEOTIDE SEQUENCE</scope>
    <source>
        <strain evidence="1">Expedition CK06-06</strain>
    </source>
</reference>
<sequence length="53" mass="6459">MHLTKIIDNCSWTYFIPDLYYNHKQEIINLTNEELKNLHPKLTSYRNNLKSYS</sequence>